<dbReference type="Gene3D" id="1.10.101.10">
    <property type="entry name" value="PGBD-like superfamily/PGBD"/>
    <property type="match status" value="1"/>
</dbReference>
<feature type="domain" description="SpaA-like prealbumin fold" evidence="2">
    <location>
        <begin position="352"/>
        <end position="435"/>
    </location>
</feature>
<name>A0A0G1FMT1_9BACT</name>
<gene>
    <name evidence="3" type="ORF">UW07_C0022G0001</name>
</gene>
<evidence type="ECO:0000256" key="1">
    <source>
        <dbReference type="SAM" id="MobiDB-lite"/>
    </source>
</evidence>
<feature type="domain" description="SpaA-like prealbumin fold" evidence="2">
    <location>
        <begin position="158"/>
        <end position="247"/>
    </location>
</feature>
<evidence type="ECO:0000259" key="2">
    <source>
        <dbReference type="Pfam" id="PF19403"/>
    </source>
</evidence>
<dbReference type="PATRIC" id="fig|1618779.3.peg.439"/>
<feature type="domain" description="SpaA-like prealbumin fold" evidence="2">
    <location>
        <begin position="627"/>
        <end position="707"/>
    </location>
</feature>
<organism evidence="3 4">
    <name type="scientific">Candidatus Nomurabacteria bacterium GW2011_GWF2_43_8</name>
    <dbReference type="NCBI Taxonomy" id="1618779"/>
    <lineage>
        <taxon>Bacteria</taxon>
        <taxon>Candidatus Nomuraibacteriota</taxon>
    </lineage>
</organism>
<dbReference type="EMBL" id="LCGX01000022">
    <property type="protein sequence ID" value="KKT23710.1"/>
    <property type="molecule type" value="Genomic_DNA"/>
</dbReference>
<proteinExistence type="predicted"/>
<dbReference type="Gene3D" id="2.40.160.150">
    <property type="match status" value="3"/>
</dbReference>
<comment type="caution">
    <text evidence="3">The sequence shown here is derived from an EMBL/GenBank/DDBJ whole genome shotgun (WGS) entry which is preliminary data.</text>
</comment>
<dbReference type="InterPro" id="IPR036366">
    <property type="entry name" value="PGBDSf"/>
</dbReference>
<dbReference type="AlphaFoldDB" id="A0A0G1FMT1"/>
<evidence type="ECO:0000313" key="4">
    <source>
        <dbReference type="Proteomes" id="UP000033831"/>
    </source>
</evidence>
<protein>
    <recommendedName>
        <fullName evidence="2">SpaA-like prealbumin fold domain-containing protein</fullName>
    </recommendedName>
</protein>
<reference evidence="3 4" key="1">
    <citation type="journal article" date="2015" name="Nature">
        <title>rRNA introns, odd ribosomes, and small enigmatic genomes across a large radiation of phyla.</title>
        <authorList>
            <person name="Brown C.T."/>
            <person name="Hug L.A."/>
            <person name="Thomas B.C."/>
            <person name="Sharon I."/>
            <person name="Castelle C.J."/>
            <person name="Singh A."/>
            <person name="Wilkins M.J."/>
            <person name="Williams K.H."/>
            <person name="Banfield J.F."/>
        </authorList>
    </citation>
    <scope>NUCLEOTIDE SEQUENCE [LARGE SCALE GENOMIC DNA]</scope>
</reference>
<feature type="domain" description="SpaA-like prealbumin fold" evidence="2">
    <location>
        <begin position="810"/>
        <end position="890"/>
    </location>
</feature>
<evidence type="ECO:0000313" key="3">
    <source>
        <dbReference type="EMBL" id="KKT23710.1"/>
    </source>
</evidence>
<sequence>MKKIFKFLSPLVVLALFVTLVPIIAGAVQPPSTPPSIVVNTINGQNAPFTFSCPANPLFSPVTLSGNGAGSAPPGNIDQYGVSIDWGDGSPLTVATSVFTPSSGQGNFTFTFNAGPHPYVAGSTNPITAKLFHQGPTGNDNQIDDTFTVPVCVVPEPPATLTVIKHVINDDIETTLASGFNLHVLIGTIEINNSPAAGSETGVVYTIAAGTYTISEDPNSSYSATFSASCPNGAITLASNESKTCTITNDDIAPLPNPTLTLVKTVIIDNGGTAVDADWTLSASGPTPISGVEGDVAITSATVSAGTYNLSESGPAGYSASDWVCVGGTQDDADTVTLDLGESATCTITNDDQQAYIFVNKIVINDNGGNAEPNDFLLTVGGNPVSDEVAYVVNPGTYTVGETNLPGYTAGTWGGSCDSQGSVTVALGEIKTCTITNSDNAPSLTLVKEVTNDNGGEATADQWILSANGAGLEPTNLSGAGGASSDGSFKADTYTLSESIGPSGYTAGSWSCTGDVQNSGDQITLGLGQSATCTITNNDQQATLTVVKEVNNDDGGTLGSSDFPLFVNDTEVTSGALNSFNAGSYTVSETNQDGYVGTINGDCAADGSITLSPGQDATCTIVNDDVAPGLTVIKQVTTDNGGTAVVGNFTLHVTNSEQAVTDVTSGSANTFSAGVYTISESGGPSGYAATFSGDCDSNGQITLEVGDATQVCTITNDDVAPTVTINKIVTNDDGGTAGVDDFGLSVGGTPVTSGQSLSVQANVPIELVELSLTGYSFVSITGDEGCPSQSGGTVTLSEGESITCTFTNDDQPGTLIVEKVVVGGEAQASDFLFQVNGGEETPFNESGEKQVTVDAGTYSVIEVTDPNYTAAYDNCSEVEIANGGEATCTITNTFVPTPVLGCTDPEATNYNPDATQDDESCTYPPPPITYQCSDDADNDEDGVTDASDPGCHTDGDANNPDSYNEEDNDETDPTPQDNGGGGGGSSSGSRPRGQVLGTSTGQVLGAETTCGIYLDKYLQKGRKNDSAAVLKVQQFLNDYLKAGLALDGIFGPKTDNFVRQFQAGHKVNVLDPWKLKGPTGIVYLTTTTEINNIMCPTLLLPIPTNLIMPRFNPAFPPKL</sequence>
<feature type="domain" description="SpaA-like prealbumin fold" evidence="2">
    <location>
        <begin position="719"/>
        <end position="805"/>
    </location>
</feature>
<feature type="compositionally biased region" description="Acidic residues" evidence="1">
    <location>
        <begin position="963"/>
        <end position="972"/>
    </location>
</feature>
<dbReference type="InterPro" id="IPR036365">
    <property type="entry name" value="PGBD-like_sf"/>
</dbReference>
<feature type="domain" description="SpaA-like prealbumin fold" evidence="2">
    <location>
        <begin position="539"/>
        <end position="621"/>
    </location>
</feature>
<dbReference type="SUPFAM" id="SSF47090">
    <property type="entry name" value="PGBD-like"/>
    <property type="match status" value="1"/>
</dbReference>
<feature type="domain" description="SpaA-like prealbumin fold" evidence="2">
    <location>
        <begin position="439"/>
        <end position="535"/>
    </location>
</feature>
<feature type="region of interest" description="Disordered" evidence="1">
    <location>
        <begin position="906"/>
        <end position="1000"/>
    </location>
</feature>
<dbReference type="Pfam" id="PF19403">
    <property type="entry name" value="SpaA_2"/>
    <property type="match status" value="8"/>
</dbReference>
<accession>A0A0G1FMT1</accession>
<feature type="compositionally biased region" description="Acidic residues" evidence="1">
    <location>
        <begin position="934"/>
        <end position="943"/>
    </location>
</feature>
<dbReference type="InterPro" id="IPR045826">
    <property type="entry name" value="SpaA_PFL_dom_2"/>
</dbReference>
<dbReference type="Proteomes" id="UP000033831">
    <property type="component" value="Unassembled WGS sequence"/>
</dbReference>
<feature type="domain" description="SpaA-like prealbumin fold" evidence="2">
    <location>
        <begin position="259"/>
        <end position="348"/>
    </location>
</feature>